<dbReference type="InterPro" id="IPR011990">
    <property type="entry name" value="TPR-like_helical_dom_sf"/>
</dbReference>
<dbReference type="Gene3D" id="1.25.40.10">
    <property type="entry name" value="Tetratricopeptide repeat domain"/>
    <property type="match status" value="1"/>
</dbReference>
<proteinExistence type="predicted"/>
<dbReference type="GO" id="GO:0101031">
    <property type="term" value="C:protein folding chaperone complex"/>
    <property type="evidence" value="ECO:0007669"/>
    <property type="project" value="TreeGrafter"/>
</dbReference>
<dbReference type="SUPFAM" id="SSF48452">
    <property type="entry name" value="TPR-like"/>
    <property type="match status" value="1"/>
</dbReference>
<keyword evidence="1" id="KW-0802">TPR repeat</keyword>
<organism evidence="2 3">
    <name type="scientific">Cyprinus carpio</name>
    <name type="common">Common carp</name>
    <dbReference type="NCBI Taxonomy" id="7962"/>
    <lineage>
        <taxon>Eukaryota</taxon>
        <taxon>Metazoa</taxon>
        <taxon>Chordata</taxon>
        <taxon>Craniata</taxon>
        <taxon>Vertebrata</taxon>
        <taxon>Euteleostomi</taxon>
        <taxon>Actinopterygii</taxon>
        <taxon>Neopterygii</taxon>
        <taxon>Teleostei</taxon>
        <taxon>Ostariophysi</taxon>
        <taxon>Cypriniformes</taxon>
        <taxon>Cyprinidae</taxon>
        <taxon>Cyprininae</taxon>
        <taxon>Cyprinus</taxon>
    </lineage>
</organism>
<accession>A0A8C2IXM0</accession>
<dbReference type="PANTHER" id="PTHR46423">
    <property type="entry name" value="RNA POLYMERASE II-ASSOCIATED PROTEIN 3"/>
    <property type="match status" value="1"/>
</dbReference>
<dbReference type="InterPro" id="IPR051966">
    <property type="entry name" value="RPAP3"/>
</dbReference>
<name>A0A8C2IXM0_CYPCA</name>
<evidence type="ECO:0000313" key="2">
    <source>
        <dbReference type="Ensembl" id="ENSCCRP00020086836.1"/>
    </source>
</evidence>
<dbReference type="Ensembl" id="ENSCCRT00020094986.1">
    <property type="protein sequence ID" value="ENSCCRP00020086836.1"/>
    <property type="gene ID" value="ENSCCRG00020039973.1"/>
</dbReference>
<dbReference type="AlphaFoldDB" id="A0A8C2IXM0"/>
<protein>
    <submittedName>
        <fullName evidence="2">Uncharacterized protein</fullName>
    </submittedName>
</protein>
<reference evidence="2" key="1">
    <citation type="submission" date="2025-08" db="UniProtKB">
        <authorList>
            <consortium name="Ensembl"/>
        </authorList>
    </citation>
    <scope>IDENTIFICATION</scope>
</reference>
<dbReference type="PANTHER" id="PTHR46423:SF1">
    <property type="entry name" value="RNA POLYMERASE II-ASSOCIATED PROTEIN 3"/>
    <property type="match status" value="1"/>
</dbReference>
<evidence type="ECO:0000256" key="1">
    <source>
        <dbReference type="ARBA" id="ARBA00022803"/>
    </source>
</evidence>
<sequence length="161" mass="18316">MSGNKTAEDLQNFMKELNTWEEDVRDPELSRSGCLFVCCLFILMTKKKNLRISLYFHQQKNKGWSQQSSLAFKGTCNKTLFRDGRYDSAIQCYTGGMDADPYSPVLPTSRAAFCFRLQKFAVAESDCNLAIAADGKYVNAYIRRVAARAALNKHQDIRITF</sequence>
<evidence type="ECO:0000313" key="3">
    <source>
        <dbReference type="Proteomes" id="UP000694701"/>
    </source>
</evidence>
<dbReference type="Proteomes" id="UP000694701">
    <property type="component" value="Unplaced"/>
</dbReference>